<dbReference type="RefSeq" id="WP_068742727.1">
    <property type="nucleotide sequence ID" value="NZ_FNSA01000003.1"/>
</dbReference>
<organism evidence="1 2">
    <name type="scientific">Tsukamurella tyrosinosolvens</name>
    <dbReference type="NCBI Taxonomy" id="57704"/>
    <lineage>
        <taxon>Bacteria</taxon>
        <taxon>Bacillati</taxon>
        <taxon>Actinomycetota</taxon>
        <taxon>Actinomycetes</taxon>
        <taxon>Mycobacteriales</taxon>
        <taxon>Tsukamurellaceae</taxon>
        <taxon>Tsukamurella</taxon>
    </lineage>
</organism>
<gene>
    <name evidence="1" type="ORF">SAMN04489793_3292</name>
</gene>
<evidence type="ECO:0000313" key="1">
    <source>
        <dbReference type="EMBL" id="SEC82816.1"/>
    </source>
</evidence>
<dbReference type="Pfam" id="PF24233">
    <property type="entry name" value="DUF7446"/>
    <property type="match status" value="1"/>
</dbReference>
<dbReference type="AlphaFoldDB" id="A0A1H4VP34"/>
<dbReference type="Proteomes" id="UP000182241">
    <property type="component" value="Unassembled WGS sequence"/>
</dbReference>
<name>A0A1H4VP34_TSUTY</name>
<keyword evidence="2" id="KW-1185">Reference proteome</keyword>
<dbReference type="STRING" id="57704.SAMN04489793_3292"/>
<proteinExistence type="predicted"/>
<evidence type="ECO:0000313" key="2">
    <source>
        <dbReference type="Proteomes" id="UP000182241"/>
    </source>
</evidence>
<accession>A0A1H4VP34</accession>
<dbReference type="OrthoDB" id="9900410at2"/>
<dbReference type="EMBL" id="FNSA01000003">
    <property type="protein sequence ID" value="SEC82816.1"/>
    <property type="molecule type" value="Genomic_DNA"/>
</dbReference>
<reference evidence="2" key="1">
    <citation type="submission" date="2016-10" db="EMBL/GenBank/DDBJ databases">
        <authorList>
            <person name="Varghese N."/>
            <person name="Submissions S."/>
        </authorList>
    </citation>
    <scope>NUCLEOTIDE SEQUENCE [LARGE SCALE GENOMIC DNA]</scope>
    <source>
        <strain evidence="2">DSM 44234</strain>
    </source>
</reference>
<sequence>MKIGIQAERFTDRISAARLNKAETLLLGDKQDVTDDCILAVAAWARYHYESAAEVRYGATRIVIQVFDEEEAK</sequence>
<protein>
    <submittedName>
        <fullName evidence="1">Uncharacterized protein</fullName>
    </submittedName>
</protein>
<dbReference type="InterPro" id="IPR055869">
    <property type="entry name" value="DUF7446"/>
</dbReference>